<dbReference type="EMBL" id="KK914757">
    <property type="protein sequence ID" value="KDP29306.1"/>
    <property type="molecule type" value="Genomic_DNA"/>
</dbReference>
<evidence type="ECO:0000313" key="2">
    <source>
        <dbReference type="Proteomes" id="UP000027138"/>
    </source>
</evidence>
<organism evidence="1 2">
    <name type="scientific">Jatropha curcas</name>
    <name type="common">Barbados nut</name>
    <dbReference type="NCBI Taxonomy" id="180498"/>
    <lineage>
        <taxon>Eukaryota</taxon>
        <taxon>Viridiplantae</taxon>
        <taxon>Streptophyta</taxon>
        <taxon>Embryophyta</taxon>
        <taxon>Tracheophyta</taxon>
        <taxon>Spermatophyta</taxon>
        <taxon>Magnoliopsida</taxon>
        <taxon>eudicotyledons</taxon>
        <taxon>Gunneridae</taxon>
        <taxon>Pentapetalae</taxon>
        <taxon>rosids</taxon>
        <taxon>fabids</taxon>
        <taxon>Malpighiales</taxon>
        <taxon>Euphorbiaceae</taxon>
        <taxon>Crotonoideae</taxon>
        <taxon>Jatropheae</taxon>
        <taxon>Jatropha</taxon>
    </lineage>
</organism>
<name>A0A067JZB7_JATCU</name>
<gene>
    <name evidence="1" type="ORF">JCGZ_19462</name>
</gene>
<dbReference type="AlphaFoldDB" id="A0A067JZB7"/>
<protein>
    <submittedName>
        <fullName evidence="1">Uncharacterized protein</fullName>
    </submittedName>
</protein>
<proteinExistence type="predicted"/>
<sequence>MIEKIVAASLKKLLRINKDDEFFKKTFAKKAESEPVVSKKFEQLDKKLEKLHVFMKSKRMDQYIDLDDDDDEELELKQAIPVTYNMPKVAKYEMVILRTNPLPNLRNVPPPKNLYMVESGKTPGRV</sequence>
<evidence type="ECO:0000313" key="1">
    <source>
        <dbReference type="EMBL" id="KDP29306.1"/>
    </source>
</evidence>
<reference evidence="1 2" key="1">
    <citation type="journal article" date="2014" name="PLoS ONE">
        <title>Global Analysis of Gene Expression Profiles in Physic Nut (Jatropha curcas L.) Seedlings Exposed to Salt Stress.</title>
        <authorList>
            <person name="Zhang L."/>
            <person name="Zhang C."/>
            <person name="Wu P."/>
            <person name="Chen Y."/>
            <person name="Li M."/>
            <person name="Jiang H."/>
            <person name="Wu G."/>
        </authorList>
    </citation>
    <scope>NUCLEOTIDE SEQUENCE [LARGE SCALE GENOMIC DNA]</scope>
    <source>
        <strain evidence="2">cv. GZQX0401</strain>
        <tissue evidence="1">Young leaves</tissue>
    </source>
</reference>
<accession>A0A067JZB7</accession>
<keyword evidence="2" id="KW-1185">Reference proteome</keyword>
<dbReference type="Proteomes" id="UP000027138">
    <property type="component" value="Unassembled WGS sequence"/>
</dbReference>